<keyword evidence="2" id="KW-0547">Nucleotide-binding</keyword>
<feature type="binding site" evidence="2">
    <location>
        <position position="357"/>
    </location>
    <ligand>
        <name>ATP</name>
        <dbReference type="ChEBI" id="CHEBI:30616"/>
    </ligand>
</feature>
<dbReference type="InterPro" id="IPR050122">
    <property type="entry name" value="RTK"/>
</dbReference>
<keyword evidence="2" id="KW-0067">ATP-binding</keyword>
<dbReference type="Proteomes" id="UP000789901">
    <property type="component" value="Unassembled WGS sequence"/>
</dbReference>
<dbReference type="InterPro" id="IPR000719">
    <property type="entry name" value="Prot_kinase_dom"/>
</dbReference>
<comment type="subcellular location">
    <subcellularLocation>
        <location evidence="1">Membrane</location>
        <topology evidence="1">Single-pass membrane protein</topology>
    </subcellularLocation>
</comment>
<dbReference type="Pfam" id="PF07714">
    <property type="entry name" value="PK_Tyr_Ser-Thr"/>
    <property type="match status" value="1"/>
</dbReference>
<evidence type="ECO:0000256" key="1">
    <source>
        <dbReference type="ARBA" id="ARBA00004167"/>
    </source>
</evidence>
<dbReference type="PROSITE" id="PS00107">
    <property type="entry name" value="PROTEIN_KINASE_ATP"/>
    <property type="match status" value="1"/>
</dbReference>
<dbReference type="InterPro" id="IPR011009">
    <property type="entry name" value="Kinase-like_dom_sf"/>
</dbReference>
<evidence type="ECO:0000259" key="3">
    <source>
        <dbReference type="PROSITE" id="PS50011"/>
    </source>
</evidence>
<accession>A0ABN7UF60</accession>
<dbReference type="PANTHER" id="PTHR24416:SF611">
    <property type="entry name" value="TYROSINE-PROTEIN KINASE TRANSMEMBRANE RECEPTOR ROR"/>
    <property type="match status" value="1"/>
</dbReference>
<evidence type="ECO:0000313" key="5">
    <source>
        <dbReference type="Proteomes" id="UP000789901"/>
    </source>
</evidence>
<sequence>MSDIVKGKIHYFELFSHEEWSLDHYYSWVHENYDVTKEADAHKFFYAIVYAINNDFEALEEVRTVTKKLLKRQKHDVKRANTGWKQAIDKRVLCDMTNLSTAGRKRKNHDTNAMGIPSKRMKVLANSVTTSGAGSKEALSHIPPALEYSSFACSSSSTTSGNGKLPEKVHLWEDFLEKTDEYIFDKEQIIFQKPQFHYNRLLFNESNVCEAVNANINTVLNDLMGGYDFSTRKPHVGQPDFTCYHNDDLVMLVEVKRKHVFEKMGEQTLSEFYKTSEKARMVIRQTYGYMDNTMSGLSNSNDDTINLVETSIKDLRVKCYNINQFKNSNLIGRGAFADVYRANLEDPNSNINDVALKVFTKGDKESFLALAREIKLHMKVDMHDRIIRFYGITRREVTLFEPGHNYVLVLELADGGTLRNYLQKNKGLNWHDRLRLAQQLAEAIKHMHSADVVHRDLVTKKLYNECWQDDATKRPDINQVVNRLGQITIDDNISDELYIESPKTTCKSLIII</sequence>
<name>A0ABN7UF60_GIGMA</name>
<keyword evidence="5" id="KW-1185">Reference proteome</keyword>
<dbReference type="PANTHER" id="PTHR24416">
    <property type="entry name" value="TYROSINE-PROTEIN KINASE RECEPTOR"/>
    <property type="match status" value="1"/>
</dbReference>
<dbReference type="InterPro" id="IPR001245">
    <property type="entry name" value="Ser-Thr/Tyr_kinase_cat_dom"/>
</dbReference>
<dbReference type="SUPFAM" id="SSF56112">
    <property type="entry name" value="Protein kinase-like (PK-like)"/>
    <property type="match status" value="1"/>
</dbReference>
<comment type="caution">
    <text evidence="4">The sequence shown here is derived from an EMBL/GenBank/DDBJ whole genome shotgun (WGS) entry which is preliminary data.</text>
</comment>
<gene>
    <name evidence="4" type="ORF">GMARGA_LOCUS5978</name>
</gene>
<dbReference type="PROSITE" id="PS50011">
    <property type="entry name" value="PROTEIN_KINASE_DOM"/>
    <property type="match status" value="1"/>
</dbReference>
<dbReference type="InterPro" id="IPR017441">
    <property type="entry name" value="Protein_kinase_ATP_BS"/>
</dbReference>
<dbReference type="Gene3D" id="1.10.510.10">
    <property type="entry name" value="Transferase(Phosphotransferase) domain 1"/>
    <property type="match status" value="1"/>
</dbReference>
<organism evidence="4 5">
    <name type="scientific">Gigaspora margarita</name>
    <dbReference type="NCBI Taxonomy" id="4874"/>
    <lineage>
        <taxon>Eukaryota</taxon>
        <taxon>Fungi</taxon>
        <taxon>Fungi incertae sedis</taxon>
        <taxon>Mucoromycota</taxon>
        <taxon>Glomeromycotina</taxon>
        <taxon>Glomeromycetes</taxon>
        <taxon>Diversisporales</taxon>
        <taxon>Gigasporaceae</taxon>
        <taxon>Gigaspora</taxon>
    </lineage>
</organism>
<evidence type="ECO:0000256" key="2">
    <source>
        <dbReference type="PROSITE-ProRule" id="PRU10141"/>
    </source>
</evidence>
<dbReference type="CDD" id="cd00180">
    <property type="entry name" value="PKc"/>
    <property type="match status" value="1"/>
</dbReference>
<dbReference type="EMBL" id="CAJVQB010002627">
    <property type="protein sequence ID" value="CAG8581748.1"/>
    <property type="molecule type" value="Genomic_DNA"/>
</dbReference>
<proteinExistence type="predicted"/>
<dbReference type="SMART" id="SM00220">
    <property type="entry name" value="S_TKc"/>
    <property type="match status" value="1"/>
</dbReference>
<feature type="domain" description="Protein kinase" evidence="3">
    <location>
        <begin position="325"/>
        <end position="512"/>
    </location>
</feature>
<protein>
    <submittedName>
        <fullName evidence="4">22706_t:CDS:1</fullName>
    </submittedName>
</protein>
<reference evidence="4 5" key="1">
    <citation type="submission" date="2021-06" db="EMBL/GenBank/DDBJ databases">
        <authorList>
            <person name="Kallberg Y."/>
            <person name="Tangrot J."/>
            <person name="Rosling A."/>
        </authorList>
    </citation>
    <scope>NUCLEOTIDE SEQUENCE [LARGE SCALE GENOMIC DNA]</scope>
    <source>
        <strain evidence="4 5">120-4 pot B 10/14</strain>
    </source>
</reference>
<evidence type="ECO:0000313" key="4">
    <source>
        <dbReference type="EMBL" id="CAG8581748.1"/>
    </source>
</evidence>